<comment type="caution">
    <text evidence="9">The sequence shown here is derived from an EMBL/GenBank/DDBJ whole genome shotgun (WGS) entry which is preliminary data.</text>
</comment>
<evidence type="ECO:0000313" key="9">
    <source>
        <dbReference type="EMBL" id="NYE19267.1"/>
    </source>
</evidence>
<evidence type="ECO:0000256" key="3">
    <source>
        <dbReference type="ARBA" id="ARBA00022475"/>
    </source>
</evidence>
<dbReference type="PANTHER" id="PTHR23513:SF11">
    <property type="entry name" value="STAPHYLOFERRIN A TRANSPORTER"/>
    <property type="match status" value="1"/>
</dbReference>
<dbReference type="InterPro" id="IPR010290">
    <property type="entry name" value="TM_effector"/>
</dbReference>
<evidence type="ECO:0000256" key="7">
    <source>
        <dbReference type="SAM" id="Phobius"/>
    </source>
</evidence>
<dbReference type="InterPro" id="IPR020846">
    <property type="entry name" value="MFS_dom"/>
</dbReference>
<evidence type="ECO:0000256" key="5">
    <source>
        <dbReference type="ARBA" id="ARBA00022989"/>
    </source>
</evidence>
<dbReference type="Proteomes" id="UP000576969">
    <property type="component" value="Unassembled WGS sequence"/>
</dbReference>
<sequence>MSSPFRSLRVLNYRLWFAGATVSNIGTWMQRTAQDWIVLTELTDHDAVAVGITTALQFGPVLVLTPLTGLAADVFDRRRLLLATQTAMAAIGALFAALVLTGAVELWMVYSLAVALGVASAFDGPARQSFVSELVPTSLISNAVGLNATSFTVARLAGPALAGLLTAAIGAGWVLLINAVTFGATITGILAMRRSELHAQPRSPRAPGRLRAGLLYVSSRGDLAVVVVSALVFGAIGTNLPIFVATMSTVEFGLGPTEFGILSSVVAIGSVIGAIAGARRERARLSAIAASALVFGLGAIGCALSPNAWVFGAFLVVLGFTSLVIMNTTNAYLQAATPPELRGRVMAIYIAVVLGGPTLGAPVIGFIATAAGPRWATAAGALGGLIPALLFALWWVRASRATVASSRVEVAPAVPAARARRAAGAPASSPRR</sequence>
<keyword evidence="2" id="KW-0813">Transport</keyword>
<dbReference type="PROSITE" id="PS50850">
    <property type="entry name" value="MFS"/>
    <property type="match status" value="1"/>
</dbReference>
<comment type="subcellular location">
    <subcellularLocation>
        <location evidence="1">Cell membrane</location>
        <topology evidence="1">Multi-pass membrane protein</topology>
    </subcellularLocation>
</comment>
<dbReference type="SUPFAM" id="SSF103473">
    <property type="entry name" value="MFS general substrate transporter"/>
    <property type="match status" value="1"/>
</dbReference>
<accession>A0A7Y9KH99</accession>
<protein>
    <submittedName>
        <fullName evidence="9">MFS family permease</fullName>
    </submittedName>
</protein>
<keyword evidence="10" id="KW-1185">Reference proteome</keyword>
<feature type="domain" description="Major facilitator superfamily (MFS) profile" evidence="8">
    <location>
        <begin position="7"/>
        <end position="400"/>
    </location>
</feature>
<dbReference type="GO" id="GO:0005886">
    <property type="term" value="C:plasma membrane"/>
    <property type="evidence" value="ECO:0007669"/>
    <property type="project" value="UniProtKB-SubCell"/>
</dbReference>
<dbReference type="InterPro" id="IPR036259">
    <property type="entry name" value="MFS_trans_sf"/>
</dbReference>
<evidence type="ECO:0000259" key="8">
    <source>
        <dbReference type="PROSITE" id="PS50850"/>
    </source>
</evidence>
<gene>
    <name evidence="9" type="ORF">BJ991_001295</name>
</gene>
<dbReference type="RefSeq" id="WP_179488486.1">
    <property type="nucleotide sequence ID" value="NZ_JACCBV010000001.1"/>
</dbReference>
<keyword evidence="6 7" id="KW-0472">Membrane</keyword>
<feature type="transmembrane region" description="Helical" evidence="7">
    <location>
        <begin position="259"/>
        <end position="278"/>
    </location>
</feature>
<evidence type="ECO:0000256" key="6">
    <source>
        <dbReference type="ARBA" id="ARBA00023136"/>
    </source>
</evidence>
<evidence type="ECO:0000256" key="2">
    <source>
        <dbReference type="ARBA" id="ARBA00022448"/>
    </source>
</evidence>
<reference evidence="9 10" key="1">
    <citation type="submission" date="2020-07" db="EMBL/GenBank/DDBJ databases">
        <title>Sequencing the genomes of 1000 actinobacteria strains.</title>
        <authorList>
            <person name="Klenk H.-P."/>
        </authorList>
    </citation>
    <scope>NUCLEOTIDE SEQUENCE [LARGE SCALE GENOMIC DNA]</scope>
    <source>
        <strain evidence="9 10">DSM 24662</strain>
    </source>
</reference>
<feature type="transmembrane region" description="Helical" evidence="7">
    <location>
        <begin position="12"/>
        <end position="29"/>
    </location>
</feature>
<dbReference type="CDD" id="cd06173">
    <property type="entry name" value="MFS_MefA_like"/>
    <property type="match status" value="1"/>
</dbReference>
<dbReference type="EMBL" id="JACCBV010000001">
    <property type="protein sequence ID" value="NYE19267.1"/>
    <property type="molecule type" value="Genomic_DNA"/>
</dbReference>
<dbReference type="Gene3D" id="1.20.1250.20">
    <property type="entry name" value="MFS general substrate transporter like domains"/>
    <property type="match status" value="2"/>
</dbReference>
<evidence type="ECO:0000256" key="4">
    <source>
        <dbReference type="ARBA" id="ARBA00022692"/>
    </source>
</evidence>
<dbReference type="Pfam" id="PF05977">
    <property type="entry name" value="MFS_3"/>
    <property type="match status" value="1"/>
</dbReference>
<feature type="transmembrane region" description="Helical" evidence="7">
    <location>
        <begin position="160"/>
        <end position="192"/>
    </location>
</feature>
<evidence type="ECO:0000256" key="1">
    <source>
        <dbReference type="ARBA" id="ARBA00004651"/>
    </source>
</evidence>
<feature type="transmembrane region" description="Helical" evidence="7">
    <location>
        <begin position="312"/>
        <end position="333"/>
    </location>
</feature>
<dbReference type="AlphaFoldDB" id="A0A7Y9KH99"/>
<feature type="transmembrane region" description="Helical" evidence="7">
    <location>
        <begin position="345"/>
        <end position="369"/>
    </location>
</feature>
<dbReference type="GO" id="GO:0022857">
    <property type="term" value="F:transmembrane transporter activity"/>
    <property type="evidence" value="ECO:0007669"/>
    <property type="project" value="InterPro"/>
</dbReference>
<feature type="transmembrane region" description="Helical" evidence="7">
    <location>
        <begin position="49"/>
        <end position="68"/>
    </location>
</feature>
<proteinExistence type="predicted"/>
<feature type="transmembrane region" description="Helical" evidence="7">
    <location>
        <begin position="223"/>
        <end position="247"/>
    </location>
</feature>
<name>A0A7Y9KH99_9MICO</name>
<evidence type="ECO:0000313" key="10">
    <source>
        <dbReference type="Proteomes" id="UP000576969"/>
    </source>
</evidence>
<organism evidence="9 10">
    <name type="scientific">Microbacterium immunditiarum</name>
    <dbReference type="NCBI Taxonomy" id="337480"/>
    <lineage>
        <taxon>Bacteria</taxon>
        <taxon>Bacillati</taxon>
        <taxon>Actinomycetota</taxon>
        <taxon>Actinomycetes</taxon>
        <taxon>Micrococcales</taxon>
        <taxon>Microbacteriaceae</taxon>
        <taxon>Microbacterium</taxon>
    </lineage>
</organism>
<dbReference type="PANTHER" id="PTHR23513">
    <property type="entry name" value="INTEGRAL MEMBRANE EFFLUX PROTEIN-RELATED"/>
    <property type="match status" value="1"/>
</dbReference>
<keyword evidence="4 7" id="KW-0812">Transmembrane</keyword>
<feature type="transmembrane region" description="Helical" evidence="7">
    <location>
        <begin position="285"/>
        <end position="306"/>
    </location>
</feature>
<keyword evidence="3" id="KW-1003">Cell membrane</keyword>
<keyword evidence="5 7" id="KW-1133">Transmembrane helix</keyword>
<feature type="transmembrane region" description="Helical" evidence="7">
    <location>
        <begin position="375"/>
        <end position="396"/>
    </location>
</feature>